<dbReference type="CDD" id="cd14944">
    <property type="entry name" value="TRAPPC6A_Trs33"/>
    <property type="match status" value="1"/>
</dbReference>
<comment type="caution">
    <text evidence="2">The sequence shown here is derived from an EMBL/GenBank/DDBJ whole genome shotgun (WGS) entry which is preliminary data.</text>
</comment>
<dbReference type="InterPro" id="IPR007194">
    <property type="entry name" value="TRAPP_component"/>
</dbReference>
<evidence type="ECO:0000256" key="1">
    <source>
        <dbReference type="ARBA" id="ARBA00006218"/>
    </source>
</evidence>
<reference evidence="2 3" key="1">
    <citation type="submission" date="2020-08" db="EMBL/GenBank/DDBJ databases">
        <title>Plant Genome Project.</title>
        <authorList>
            <person name="Zhang R.-G."/>
        </authorList>
    </citation>
    <scope>NUCLEOTIDE SEQUENCE [LARGE SCALE GENOMIC DNA]</scope>
    <source>
        <tissue evidence="2">Rhizome</tissue>
    </source>
</reference>
<dbReference type="PANTHER" id="PTHR12817:SF0">
    <property type="entry name" value="GEO08327P1"/>
    <property type="match status" value="1"/>
</dbReference>
<dbReference type="Pfam" id="PF04051">
    <property type="entry name" value="TRAPP"/>
    <property type="match status" value="1"/>
</dbReference>
<dbReference type="PANTHER" id="PTHR12817">
    <property type="entry name" value="TRAFFICKING PROTEIN PARTICLE COMPLEX SUBUNIT 6B"/>
    <property type="match status" value="1"/>
</dbReference>
<dbReference type="SUPFAM" id="SSF111126">
    <property type="entry name" value="Ligand-binding domain in the NO signalling and Golgi transport"/>
    <property type="match status" value="1"/>
</dbReference>
<dbReference type="Proteomes" id="UP000734854">
    <property type="component" value="Unassembled WGS sequence"/>
</dbReference>
<dbReference type="InterPro" id="IPR037992">
    <property type="entry name" value="TRAPPC6/Trs33"/>
</dbReference>
<dbReference type="GO" id="GO:0005801">
    <property type="term" value="C:cis-Golgi network"/>
    <property type="evidence" value="ECO:0007669"/>
    <property type="project" value="TreeGrafter"/>
</dbReference>
<gene>
    <name evidence="2" type="ORF">ZIOFF_046265</name>
</gene>
<dbReference type="InterPro" id="IPR024096">
    <property type="entry name" value="NO_sig/Golgi_transp_ligand-bd"/>
</dbReference>
<sequence length="181" mass="20540">MVSAYGRRFYATKLDFAARRIGAIGFQVGHQLIERFPSTLSIVWADRVRFSGQEPSFLDDNCECRRYTIERPRFSDYFSNAWLELFKKQIDNLKTNHRGTFVLQDNKFRWFTLVSIDPSSEDDEASQGSSSEAANMLLHFPCGIIRGALSNVGISCAVSADASNLPSYMPFIIVNALKFFI</sequence>
<comment type="similarity">
    <text evidence="1">Belongs to the TRAPP small subunits family. BET3 subfamily.</text>
</comment>
<organism evidence="2 3">
    <name type="scientific">Zingiber officinale</name>
    <name type="common">Ginger</name>
    <name type="synonym">Amomum zingiber</name>
    <dbReference type="NCBI Taxonomy" id="94328"/>
    <lineage>
        <taxon>Eukaryota</taxon>
        <taxon>Viridiplantae</taxon>
        <taxon>Streptophyta</taxon>
        <taxon>Embryophyta</taxon>
        <taxon>Tracheophyta</taxon>
        <taxon>Spermatophyta</taxon>
        <taxon>Magnoliopsida</taxon>
        <taxon>Liliopsida</taxon>
        <taxon>Zingiberales</taxon>
        <taxon>Zingiberaceae</taxon>
        <taxon>Zingiber</taxon>
    </lineage>
</organism>
<dbReference type="AlphaFoldDB" id="A0A8J5KSD7"/>
<keyword evidence="3" id="KW-1185">Reference proteome</keyword>
<name>A0A8J5KSD7_ZINOF</name>
<dbReference type="Gene3D" id="3.30.1380.20">
    <property type="entry name" value="Trafficking protein particle complex subunit 3"/>
    <property type="match status" value="1"/>
</dbReference>
<evidence type="ECO:0000313" key="2">
    <source>
        <dbReference type="EMBL" id="KAG6498353.1"/>
    </source>
</evidence>
<accession>A0A8J5KSD7</accession>
<protein>
    <submittedName>
        <fullName evidence="2">Uncharacterized protein</fullName>
    </submittedName>
</protein>
<dbReference type="GO" id="GO:0030008">
    <property type="term" value="C:TRAPP complex"/>
    <property type="evidence" value="ECO:0007669"/>
    <property type="project" value="TreeGrafter"/>
</dbReference>
<dbReference type="GO" id="GO:0006888">
    <property type="term" value="P:endoplasmic reticulum to Golgi vesicle-mediated transport"/>
    <property type="evidence" value="ECO:0007669"/>
    <property type="project" value="TreeGrafter"/>
</dbReference>
<proteinExistence type="inferred from homology"/>
<dbReference type="GO" id="GO:0005802">
    <property type="term" value="C:trans-Golgi network"/>
    <property type="evidence" value="ECO:0007669"/>
    <property type="project" value="TreeGrafter"/>
</dbReference>
<evidence type="ECO:0000313" key="3">
    <source>
        <dbReference type="Proteomes" id="UP000734854"/>
    </source>
</evidence>
<dbReference type="EMBL" id="JACMSC010000012">
    <property type="protein sequence ID" value="KAG6498353.1"/>
    <property type="molecule type" value="Genomic_DNA"/>
</dbReference>